<proteinExistence type="predicted"/>
<dbReference type="GO" id="GO:0002181">
    <property type="term" value="P:cytoplasmic translation"/>
    <property type="evidence" value="ECO:0007669"/>
    <property type="project" value="TreeGrafter"/>
</dbReference>
<evidence type="ECO:0000259" key="5">
    <source>
        <dbReference type="Pfam" id="PF00347"/>
    </source>
</evidence>
<keyword evidence="2" id="KW-0694">RNA-binding</keyword>
<dbReference type="PANTHER" id="PTHR11655">
    <property type="entry name" value="60S/50S RIBOSOMAL PROTEIN L6/L9"/>
    <property type="match status" value="1"/>
</dbReference>
<dbReference type="GO" id="GO:0005840">
    <property type="term" value="C:ribosome"/>
    <property type="evidence" value="ECO:0007669"/>
    <property type="project" value="UniProtKB-KW"/>
</dbReference>
<evidence type="ECO:0000313" key="6">
    <source>
        <dbReference type="EMBL" id="SVC99967.1"/>
    </source>
</evidence>
<evidence type="ECO:0000256" key="4">
    <source>
        <dbReference type="ARBA" id="ARBA00023274"/>
    </source>
</evidence>
<dbReference type="InterPro" id="IPR036789">
    <property type="entry name" value="Ribosomal_uL6-like_a/b-dom_sf"/>
</dbReference>
<dbReference type="GO" id="GO:1990904">
    <property type="term" value="C:ribonucleoprotein complex"/>
    <property type="evidence" value="ECO:0007669"/>
    <property type="project" value="UniProtKB-KW"/>
</dbReference>
<keyword evidence="3" id="KW-0689">Ribosomal protein</keyword>
<dbReference type="GO" id="GO:0003735">
    <property type="term" value="F:structural constituent of ribosome"/>
    <property type="evidence" value="ECO:0007669"/>
    <property type="project" value="InterPro"/>
</dbReference>
<feature type="domain" description="Large ribosomal subunit protein uL6 alpha-beta" evidence="5">
    <location>
        <begin position="11"/>
        <end position="82"/>
    </location>
</feature>
<dbReference type="GO" id="GO:0019843">
    <property type="term" value="F:rRNA binding"/>
    <property type="evidence" value="ECO:0007669"/>
    <property type="project" value="UniProtKB-KW"/>
</dbReference>
<dbReference type="AlphaFoldDB" id="A0A382RSB9"/>
<dbReference type="InterPro" id="IPR020040">
    <property type="entry name" value="Ribosomal_uL6_a/b-dom"/>
</dbReference>
<dbReference type="Gene3D" id="3.90.930.12">
    <property type="entry name" value="Ribosomal protein L6, alpha-beta domain"/>
    <property type="match status" value="1"/>
</dbReference>
<dbReference type="EMBL" id="UINC01123472">
    <property type="protein sequence ID" value="SVC99967.1"/>
    <property type="molecule type" value="Genomic_DNA"/>
</dbReference>
<accession>A0A382RSB9</accession>
<dbReference type="Pfam" id="PF00347">
    <property type="entry name" value="Ribosomal_L6"/>
    <property type="match status" value="1"/>
</dbReference>
<dbReference type="PANTHER" id="PTHR11655:SF14">
    <property type="entry name" value="LARGE RIBOSOMAL SUBUNIT PROTEIN UL6M"/>
    <property type="match status" value="1"/>
</dbReference>
<evidence type="ECO:0000256" key="3">
    <source>
        <dbReference type="ARBA" id="ARBA00022980"/>
    </source>
</evidence>
<reference evidence="6" key="1">
    <citation type="submission" date="2018-05" db="EMBL/GenBank/DDBJ databases">
        <authorList>
            <person name="Lanie J.A."/>
            <person name="Ng W.-L."/>
            <person name="Kazmierczak K.M."/>
            <person name="Andrzejewski T.M."/>
            <person name="Davidsen T.M."/>
            <person name="Wayne K.J."/>
            <person name="Tettelin H."/>
            <person name="Glass J.I."/>
            <person name="Rusch D."/>
            <person name="Podicherti R."/>
            <person name="Tsui H.-C.T."/>
            <person name="Winkler M.E."/>
        </authorList>
    </citation>
    <scope>NUCLEOTIDE SEQUENCE</scope>
</reference>
<name>A0A382RSB9_9ZZZZ</name>
<keyword evidence="1" id="KW-0699">rRNA-binding</keyword>
<sequence>MSNIGKQPIIIPDGVKLIMTGHSINVKGKLGELNQDFHPSSNISVNEEEVIVSRNSDERQQRELHGLNRVLIANMIEGVSAGFKKELHLVGVGYSVDASKGEFII</sequence>
<evidence type="ECO:0000256" key="1">
    <source>
        <dbReference type="ARBA" id="ARBA00022730"/>
    </source>
</evidence>
<dbReference type="FunFam" id="3.90.930.12:FF:000002">
    <property type="entry name" value="50S ribosomal protein L6"/>
    <property type="match status" value="1"/>
</dbReference>
<gene>
    <name evidence="6" type="ORF">METZ01_LOCUS352821</name>
</gene>
<keyword evidence="4" id="KW-0687">Ribonucleoprotein</keyword>
<organism evidence="6">
    <name type="scientific">marine metagenome</name>
    <dbReference type="NCBI Taxonomy" id="408172"/>
    <lineage>
        <taxon>unclassified sequences</taxon>
        <taxon>metagenomes</taxon>
        <taxon>ecological metagenomes</taxon>
    </lineage>
</organism>
<dbReference type="SUPFAM" id="SSF56053">
    <property type="entry name" value="Ribosomal protein L6"/>
    <property type="match status" value="1"/>
</dbReference>
<evidence type="ECO:0000256" key="2">
    <source>
        <dbReference type="ARBA" id="ARBA00022884"/>
    </source>
</evidence>
<feature type="non-terminal residue" evidence="6">
    <location>
        <position position="105"/>
    </location>
</feature>
<protein>
    <recommendedName>
        <fullName evidence="5">Large ribosomal subunit protein uL6 alpha-beta domain-containing protein</fullName>
    </recommendedName>
</protein>
<dbReference type="InterPro" id="IPR000702">
    <property type="entry name" value="Ribosomal_uL6-like"/>
</dbReference>